<name>A0A817SRJ0_9BILA</name>
<reference evidence="1" key="1">
    <citation type="submission" date="2021-02" db="EMBL/GenBank/DDBJ databases">
        <authorList>
            <person name="Nowell W R."/>
        </authorList>
    </citation>
    <scope>NUCLEOTIDE SEQUENCE</scope>
</reference>
<proteinExistence type="predicted"/>
<dbReference type="SUPFAM" id="SSF52047">
    <property type="entry name" value="RNI-like"/>
    <property type="match status" value="1"/>
</dbReference>
<dbReference type="PANTHER" id="PTHR24114:SF2">
    <property type="entry name" value="F-BOX DOMAIN-CONTAINING PROTEIN-RELATED"/>
    <property type="match status" value="1"/>
</dbReference>
<sequence>MRFYSYINVIFKNNSIVSSFSGYSTDHINESPLHRLSSGKILAAHRSNRLNQTFGQINVPYEVQQELVKEDNDDTLITLRLKTPHDKRSISARVQIYEHCCQTLDTTADWQIRALLPSDVITIIDRSFSFNDIRALATAIEANLESLTLNTVGLTSRSAHLLCQALCKCINLNLLDLSGNKIGRKGFEAIVDTVNSLPSLLYLSLTNCGLKDSYGIRIGDLCRPKRLIEINLSANEFEENSCIFIGNVLTENSSLSYLNLSWNFIRSVASIALFRGIEVNQYLTHLDLSWSGLGYDGSVALRRVLIVNKVLERLNISNCNIEWFSAKVISEGLAKNSTLNILNLSYNPITTHGVQYIIQALNSKTSALHWLDISGTPVFAPTVRLAEKIAQRRDFIMKFDCEMPVHDALGREAVATKGDSMRKIIQHIDERRWRTLDYFRMLDKNNTSHLDRETVTLNIVKSGVKLQNEDIQNIHQRLIQPAVQPLTYQAINGIIQQQRVRDRLLKIHQEQQTRHMKKHNRKILETVSQHFPDIEIISKYQKHKEAIEKLAKPRAHSAHPRFF</sequence>
<dbReference type="InterPro" id="IPR052394">
    <property type="entry name" value="LRR-containing"/>
</dbReference>
<dbReference type="Proteomes" id="UP000663825">
    <property type="component" value="Unassembled WGS sequence"/>
</dbReference>
<dbReference type="PROSITE" id="PS51450">
    <property type="entry name" value="LRR"/>
    <property type="match status" value="1"/>
</dbReference>
<dbReference type="Gene3D" id="3.80.10.10">
    <property type="entry name" value="Ribonuclease Inhibitor"/>
    <property type="match status" value="1"/>
</dbReference>
<dbReference type="PANTHER" id="PTHR24114">
    <property type="entry name" value="LEUCINE RICH REPEAT FAMILY PROTEIN"/>
    <property type="match status" value="1"/>
</dbReference>
<dbReference type="InterPro" id="IPR032675">
    <property type="entry name" value="LRR_dom_sf"/>
</dbReference>
<dbReference type="OrthoDB" id="120976at2759"/>
<dbReference type="AlphaFoldDB" id="A0A817SRJ0"/>
<comment type="caution">
    <text evidence="1">The sequence shown here is derived from an EMBL/GenBank/DDBJ whole genome shotgun (WGS) entry which is preliminary data.</text>
</comment>
<dbReference type="Pfam" id="PF13516">
    <property type="entry name" value="LRR_6"/>
    <property type="match status" value="3"/>
</dbReference>
<dbReference type="SMART" id="SM00368">
    <property type="entry name" value="LRR_RI"/>
    <property type="match status" value="6"/>
</dbReference>
<dbReference type="EMBL" id="CAJNXB010003310">
    <property type="protein sequence ID" value="CAF3308408.1"/>
    <property type="molecule type" value="Genomic_DNA"/>
</dbReference>
<evidence type="ECO:0000313" key="2">
    <source>
        <dbReference type="Proteomes" id="UP000663825"/>
    </source>
</evidence>
<organism evidence="1 2">
    <name type="scientific">Rotaria socialis</name>
    <dbReference type="NCBI Taxonomy" id="392032"/>
    <lineage>
        <taxon>Eukaryota</taxon>
        <taxon>Metazoa</taxon>
        <taxon>Spiralia</taxon>
        <taxon>Gnathifera</taxon>
        <taxon>Rotifera</taxon>
        <taxon>Eurotatoria</taxon>
        <taxon>Bdelloidea</taxon>
        <taxon>Philodinida</taxon>
        <taxon>Philodinidae</taxon>
        <taxon>Rotaria</taxon>
    </lineage>
</organism>
<accession>A0A817SRJ0</accession>
<evidence type="ECO:0000313" key="1">
    <source>
        <dbReference type="EMBL" id="CAF3308408.1"/>
    </source>
</evidence>
<protein>
    <submittedName>
        <fullName evidence="1">Uncharacterized protein</fullName>
    </submittedName>
</protein>
<gene>
    <name evidence="1" type="ORF">TIS948_LOCUS19045</name>
</gene>
<dbReference type="InterPro" id="IPR001611">
    <property type="entry name" value="Leu-rich_rpt"/>
</dbReference>